<keyword evidence="1" id="KW-0479">Metal-binding</keyword>
<evidence type="ECO:0000256" key="1">
    <source>
        <dbReference type="PROSITE-ProRule" id="PRU00175"/>
    </source>
</evidence>
<evidence type="ECO:0000259" key="2">
    <source>
        <dbReference type="PROSITE" id="PS50089"/>
    </source>
</evidence>
<evidence type="ECO:0000313" key="3">
    <source>
        <dbReference type="EMBL" id="KAA6399911.1"/>
    </source>
</evidence>
<protein>
    <recommendedName>
        <fullName evidence="2">RING-type domain-containing protein</fullName>
    </recommendedName>
</protein>
<dbReference type="InterPro" id="IPR001841">
    <property type="entry name" value="Znf_RING"/>
</dbReference>
<organism evidence="3 4">
    <name type="scientific">Streblomastix strix</name>
    <dbReference type="NCBI Taxonomy" id="222440"/>
    <lineage>
        <taxon>Eukaryota</taxon>
        <taxon>Metamonada</taxon>
        <taxon>Preaxostyla</taxon>
        <taxon>Oxymonadida</taxon>
        <taxon>Streblomastigidae</taxon>
        <taxon>Streblomastix</taxon>
    </lineage>
</organism>
<dbReference type="Gene3D" id="3.30.40.10">
    <property type="entry name" value="Zinc/RING finger domain, C3HC4 (zinc finger)"/>
    <property type="match status" value="1"/>
</dbReference>
<accession>A0A5J4WYE4</accession>
<name>A0A5J4WYE4_9EUKA</name>
<reference evidence="3 4" key="1">
    <citation type="submission" date="2019-03" db="EMBL/GenBank/DDBJ databases">
        <title>Single cell metagenomics reveals metabolic interactions within the superorganism composed of flagellate Streblomastix strix and complex community of Bacteroidetes bacteria on its surface.</title>
        <authorList>
            <person name="Treitli S.C."/>
            <person name="Kolisko M."/>
            <person name="Husnik F."/>
            <person name="Keeling P."/>
            <person name="Hampl V."/>
        </authorList>
    </citation>
    <scope>NUCLEOTIDE SEQUENCE [LARGE SCALE GENOMIC DNA]</scope>
    <source>
        <strain evidence="3">ST1C</strain>
    </source>
</reference>
<comment type="caution">
    <text evidence="3">The sequence shown here is derived from an EMBL/GenBank/DDBJ whole genome shotgun (WGS) entry which is preliminary data.</text>
</comment>
<dbReference type="EMBL" id="SNRW01000657">
    <property type="protein sequence ID" value="KAA6399911.1"/>
    <property type="molecule type" value="Genomic_DNA"/>
</dbReference>
<sequence>MRLIKYILNQGHGLLTSLVSLEGRINTMNEAFDSIEWSHVELKQHQLVETLAAILRIIEGIAGKAPYILGLNDQQAVKTKAILNLPIILDLISAIFTFCGERTGIQRPVREAVWTQIMMQSIPMLISPCISLISHLAFQIGTLSEKIESTDFGEQFIHICSDSSLNIQTMGKVYLWAKQQWTIRNSCANELQVREITDEIEYENRVLVAFKCFIDRIGSDRKQMKNIQENSDQVQICEICFTHKATETICTNSHLLCAYCLHRLQSISLKPECPFCNQTITINC</sequence>
<proteinExistence type="predicted"/>
<dbReference type="GO" id="GO:0008270">
    <property type="term" value="F:zinc ion binding"/>
    <property type="evidence" value="ECO:0007669"/>
    <property type="project" value="UniProtKB-KW"/>
</dbReference>
<keyword evidence="1" id="KW-0863">Zinc-finger</keyword>
<keyword evidence="1" id="KW-0862">Zinc</keyword>
<feature type="domain" description="RING-type" evidence="2">
    <location>
        <begin position="237"/>
        <end position="277"/>
    </location>
</feature>
<dbReference type="PROSITE" id="PS50089">
    <property type="entry name" value="ZF_RING_2"/>
    <property type="match status" value="1"/>
</dbReference>
<gene>
    <name evidence="3" type="ORF">EZS28_004562</name>
</gene>
<dbReference type="SUPFAM" id="SSF57850">
    <property type="entry name" value="RING/U-box"/>
    <property type="match status" value="1"/>
</dbReference>
<dbReference type="AlphaFoldDB" id="A0A5J4WYE4"/>
<evidence type="ECO:0000313" key="4">
    <source>
        <dbReference type="Proteomes" id="UP000324800"/>
    </source>
</evidence>
<dbReference type="InterPro" id="IPR013083">
    <property type="entry name" value="Znf_RING/FYVE/PHD"/>
</dbReference>
<dbReference type="Proteomes" id="UP000324800">
    <property type="component" value="Unassembled WGS sequence"/>
</dbReference>